<dbReference type="PANTHER" id="PTHR46928:SF1">
    <property type="entry name" value="MESENCHYME-SPECIFIC CELL SURFACE GLYCOPROTEIN"/>
    <property type="match status" value="1"/>
</dbReference>
<protein>
    <submittedName>
        <fullName evidence="4">Esterase-like activity of phytase family protein</fullName>
    </submittedName>
</protein>
<dbReference type="RefSeq" id="WP_344835404.1">
    <property type="nucleotide sequence ID" value="NZ_BAAAUV010000021.1"/>
</dbReference>
<dbReference type="Pfam" id="PF13449">
    <property type="entry name" value="Phytase-like"/>
    <property type="match status" value="1"/>
</dbReference>
<name>A0ABP6QKD4_9ACTN</name>
<evidence type="ECO:0000256" key="1">
    <source>
        <dbReference type="SAM" id="SignalP"/>
    </source>
</evidence>
<dbReference type="Gene3D" id="2.130.10.10">
    <property type="entry name" value="YVTN repeat-like/Quinoprotein amine dehydrogenase"/>
    <property type="match status" value="1"/>
</dbReference>
<accession>A0ABP6QKD4</accession>
<dbReference type="InterPro" id="IPR055188">
    <property type="entry name" value="Choice_anch_I"/>
</dbReference>
<dbReference type="SUPFAM" id="SSF63829">
    <property type="entry name" value="Calcium-dependent phosphotriesterase"/>
    <property type="match status" value="1"/>
</dbReference>
<evidence type="ECO:0000259" key="3">
    <source>
        <dbReference type="Pfam" id="PF22494"/>
    </source>
</evidence>
<sequence length="754" mass="78702">MPFRIPRRGLAAAAVAVALPMIFAPGAQAGKDQPFFERLATYPVVQNLPADTATVAEISAVTEDGETLIYTDAIGRNIGFLDISRPKAPQGLGVLPLGPGDSPTSVAVVGGYALAVIDSSPSFTAPSGRVDVIRISDRTVVRSIDLGGQPDSIALSKNGRFAAIAIENQRDEEFTPAGGKAGDLPQAPGGFLQILDLPTANPASWAVRAVPFTQPGGAALPSFTAAGIAAPADPEVEYVSVNGKGKIAVTLQENNGVVIVDGPSGTIDEVFSAGKVSLTGIDSAKDGFINPTGSITDVPREPDAVGWIDDHHLATANEGDWKGGSRGWTVFSDTGTVVWDAGNTFEHLAIEHGLHNEDRAAKKGSEPEGLAVGTFNGRRYAFVGSERSNFVAVYDVENPANPVFKQLLPTNAGPEGLLPIPGKSLFAVSAETDNAAVGLRATVQLFRLDYDERAEFPQVRSQNALGWAALSGFSPVPGQPEKLYAVSDAAFNRTSIYTIDTGQAPALVESALTVTKNGQPAGYDAEGVAARQGGGWWIASEGDTASKLPLAKQNLLVAVDASGAVTQEVPLPAEVSSVIGKQGLEGVTVTGSGASEQVYFTLQRPLPADPADTVRIGRYTPATGAFAFWGYKLEPSASAANWNGLSEIVHVSGDAFAVVERDKASGPAAAHKKIYSFHLTPAAPSGLPVVPKTLVRDLLPDLRLTNGWTQEKVESLTILGDGTVWFATDNDGLTDATGETVLRSLGQAKKLFRA</sequence>
<keyword evidence="5" id="KW-1185">Reference proteome</keyword>
<dbReference type="PANTHER" id="PTHR46928">
    <property type="entry name" value="MESENCHYME-SPECIFIC CELL SURFACE GLYCOPROTEIN"/>
    <property type="match status" value="1"/>
</dbReference>
<dbReference type="InterPro" id="IPR052956">
    <property type="entry name" value="Mesenchyme-surface_protein"/>
</dbReference>
<dbReference type="Proteomes" id="UP001501237">
    <property type="component" value="Unassembled WGS sequence"/>
</dbReference>
<dbReference type="InterPro" id="IPR027372">
    <property type="entry name" value="Phytase-like_dom"/>
</dbReference>
<evidence type="ECO:0000313" key="5">
    <source>
        <dbReference type="Proteomes" id="UP001501237"/>
    </source>
</evidence>
<dbReference type="SUPFAM" id="SSF50969">
    <property type="entry name" value="YVTN repeat-like/Quinoprotein amine dehydrogenase"/>
    <property type="match status" value="1"/>
</dbReference>
<feature type="domain" description="Phytase-like" evidence="2">
    <location>
        <begin position="466"/>
        <end position="731"/>
    </location>
</feature>
<dbReference type="InterPro" id="IPR011044">
    <property type="entry name" value="Quino_amine_DH_bsu"/>
</dbReference>
<keyword evidence="1" id="KW-0732">Signal</keyword>
<reference evidence="5" key="1">
    <citation type="journal article" date="2019" name="Int. J. Syst. Evol. Microbiol.">
        <title>The Global Catalogue of Microorganisms (GCM) 10K type strain sequencing project: providing services to taxonomists for standard genome sequencing and annotation.</title>
        <authorList>
            <consortium name="The Broad Institute Genomics Platform"/>
            <consortium name="The Broad Institute Genome Sequencing Center for Infectious Disease"/>
            <person name="Wu L."/>
            <person name="Ma J."/>
        </authorList>
    </citation>
    <scope>NUCLEOTIDE SEQUENCE [LARGE SCALE GENOMIC DNA]</scope>
    <source>
        <strain evidence="5">JCM 9377</strain>
    </source>
</reference>
<organism evidence="4 5">
    <name type="scientific">Actinocorallia longicatena</name>
    <dbReference type="NCBI Taxonomy" id="111803"/>
    <lineage>
        <taxon>Bacteria</taxon>
        <taxon>Bacillati</taxon>
        <taxon>Actinomycetota</taxon>
        <taxon>Actinomycetes</taxon>
        <taxon>Streptosporangiales</taxon>
        <taxon>Thermomonosporaceae</taxon>
        <taxon>Actinocorallia</taxon>
    </lineage>
</organism>
<dbReference type="Pfam" id="PF22494">
    <property type="entry name" value="choice_anch_I"/>
    <property type="match status" value="1"/>
</dbReference>
<feature type="signal peptide" evidence="1">
    <location>
        <begin position="1"/>
        <end position="29"/>
    </location>
</feature>
<evidence type="ECO:0000259" key="2">
    <source>
        <dbReference type="Pfam" id="PF13449"/>
    </source>
</evidence>
<gene>
    <name evidence="4" type="ORF">GCM10010468_62010</name>
</gene>
<feature type="domain" description="Choice-of-anchor I" evidence="3">
    <location>
        <begin position="324"/>
        <end position="405"/>
    </location>
</feature>
<proteinExistence type="predicted"/>
<feature type="chain" id="PRO_5046375332" evidence="1">
    <location>
        <begin position="30"/>
        <end position="754"/>
    </location>
</feature>
<dbReference type="InterPro" id="IPR015943">
    <property type="entry name" value="WD40/YVTN_repeat-like_dom_sf"/>
</dbReference>
<evidence type="ECO:0000313" key="4">
    <source>
        <dbReference type="EMBL" id="GAA3231084.1"/>
    </source>
</evidence>
<dbReference type="EMBL" id="BAAAUV010000021">
    <property type="protein sequence ID" value="GAA3231084.1"/>
    <property type="molecule type" value="Genomic_DNA"/>
</dbReference>
<comment type="caution">
    <text evidence="4">The sequence shown here is derived from an EMBL/GenBank/DDBJ whole genome shotgun (WGS) entry which is preliminary data.</text>
</comment>